<organism evidence="1 2">
    <name type="scientific">Cytobacillus oceanisediminis</name>
    <dbReference type="NCBI Taxonomy" id="665099"/>
    <lineage>
        <taxon>Bacteria</taxon>
        <taxon>Bacillati</taxon>
        <taxon>Bacillota</taxon>
        <taxon>Bacilli</taxon>
        <taxon>Bacillales</taxon>
        <taxon>Bacillaceae</taxon>
        <taxon>Cytobacillus</taxon>
    </lineage>
</organism>
<dbReference type="EMBL" id="QGTW01000006">
    <property type="protein sequence ID" value="PWW28272.1"/>
    <property type="molecule type" value="Genomic_DNA"/>
</dbReference>
<proteinExistence type="predicted"/>
<evidence type="ECO:0000313" key="1">
    <source>
        <dbReference type="EMBL" id="PWW28272.1"/>
    </source>
</evidence>
<dbReference type="Proteomes" id="UP000247150">
    <property type="component" value="Unassembled WGS sequence"/>
</dbReference>
<dbReference type="InterPro" id="IPR015424">
    <property type="entry name" value="PyrdxlP-dep_Trfase"/>
</dbReference>
<reference evidence="1 2" key="1">
    <citation type="submission" date="2018-05" db="EMBL/GenBank/DDBJ databases">
        <title>Freshwater and sediment microbial communities from various areas in North America, analyzing microbe dynamics in response to fracking.</title>
        <authorList>
            <person name="Lamendella R."/>
        </authorList>
    </citation>
    <scope>NUCLEOTIDE SEQUENCE [LARGE SCALE GENOMIC DNA]</scope>
    <source>
        <strain evidence="1 2">15_TX</strain>
    </source>
</reference>
<dbReference type="Gene3D" id="3.40.640.10">
    <property type="entry name" value="Type I PLP-dependent aspartate aminotransferase-like (Major domain)"/>
    <property type="match status" value="1"/>
</dbReference>
<comment type="caution">
    <text evidence="1">The sequence shown here is derived from an EMBL/GenBank/DDBJ whole genome shotgun (WGS) entry which is preliminary data.</text>
</comment>
<dbReference type="RefSeq" id="WP_258309448.1">
    <property type="nucleotide sequence ID" value="NZ_QGTW01000006.1"/>
</dbReference>
<dbReference type="PANTHER" id="PTHR46577">
    <property type="entry name" value="HTH-TYPE TRANSCRIPTIONAL REGULATORY PROTEIN GABR"/>
    <property type="match status" value="1"/>
</dbReference>
<protein>
    <recommendedName>
        <fullName evidence="3">Aminotransferase class I and II</fullName>
    </recommendedName>
</protein>
<sequence>MIPISLDADGINIKSLRKSGASVVYVTPSHQFPYGMVMPIKRRMELLMWAEDNNGYIIEDDYDGEYRYIGKPIPSLQGLDAKGKVVYLGTFSKSLIPSIRISYLVLPPKANADLPESFYTL</sequence>
<dbReference type="InterPro" id="IPR051446">
    <property type="entry name" value="HTH_trans_reg/aminotransferase"/>
</dbReference>
<dbReference type="PANTHER" id="PTHR46577:SF1">
    <property type="entry name" value="HTH-TYPE TRANSCRIPTIONAL REGULATORY PROTEIN GABR"/>
    <property type="match status" value="1"/>
</dbReference>
<gene>
    <name evidence="1" type="ORF">DFO73_10687</name>
</gene>
<accession>A0A2V2ZV45</accession>
<dbReference type="InterPro" id="IPR015421">
    <property type="entry name" value="PyrdxlP-dep_Trfase_major"/>
</dbReference>
<dbReference type="AlphaFoldDB" id="A0A2V2ZV45"/>
<evidence type="ECO:0008006" key="3">
    <source>
        <dbReference type="Google" id="ProtNLM"/>
    </source>
</evidence>
<evidence type="ECO:0000313" key="2">
    <source>
        <dbReference type="Proteomes" id="UP000247150"/>
    </source>
</evidence>
<name>A0A2V2ZV45_9BACI</name>
<dbReference type="SUPFAM" id="SSF53383">
    <property type="entry name" value="PLP-dependent transferases"/>
    <property type="match status" value="1"/>
</dbReference>